<dbReference type="STRING" id="1123285.SAMN05660235_00946"/>
<dbReference type="Proteomes" id="UP000243333">
    <property type="component" value="Unassembled WGS sequence"/>
</dbReference>
<protein>
    <submittedName>
        <fullName evidence="1">Uncharacterized protein</fullName>
    </submittedName>
</protein>
<name>A0A1G7JJD7_9FIRM</name>
<organism evidence="1 2">
    <name type="scientific">Sporolituus thermophilus DSM 23256</name>
    <dbReference type="NCBI Taxonomy" id="1123285"/>
    <lineage>
        <taxon>Bacteria</taxon>
        <taxon>Bacillati</taxon>
        <taxon>Bacillota</taxon>
        <taxon>Negativicutes</taxon>
        <taxon>Selenomonadales</taxon>
        <taxon>Sporomusaceae</taxon>
        <taxon>Sporolituus</taxon>
    </lineage>
</organism>
<dbReference type="AlphaFoldDB" id="A0A1G7JJD7"/>
<reference evidence="2" key="1">
    <citation type="submission" date="2016-10" db="EMBL/GenBank/DDBJ databases">
        <authorList>
            <person name="Varghese N."/>
            <person name="Submissions S."/>
        </authorList>
    </citation>
    <scope>NUCLEOTIDE SEQUENCE [LARGE SCALE GENOMIC DNA]</scope>
    <source>
        <strain evidence="2">DSM 23256</strain>
    </source>
</reference>
<gene>
    <name evidence="1" type="ORF">SAMN05660235_00946</name>
</gene>
<proteinExistence type="predicted"/>
<keyword evidence="2" id="KW-1185">Reference proteome</keyword>
<accession>A0A1G7JJD7</accession>
<dbReference type="EMBL" id="FNBU01000005">
    <property type="protein sequence ID" value="SDF25028.1"/>
    <property type="molecule type" value="Genomic_DNA"/>
</dbReference>
<evidence type="ECO:0000313" key="1">
    <source>
        <dbReference type="EMBL" id="SDF25028.1"/>
    </source>
</evidence>
<evidence type="ECO:0000313" key="2">
    <source>
        <dbReference type="Proteomes" id="UP000243333"/>
    </source>
</evidence>
<sequence>MFSRCGALPSAEAELILARPCDWACQKTVPIMKNRLLTV</sequence>